<name>A0A250DNB5_9BURK</name>
<feature type="transmembrane region" description="Helical" evidence="1">
    <location>
        <begin position="91"/>
        <end position="112"/>
    </location>
</feature>
<feature type="transmembrane region" description="Helical" evidence="1">
    <location>
        <begin position="36"/>
        <end position="54"/>
    </location>
</feature>
<proteinExistence type="predicted"/>
<gene>
    <name evidence="2" type="ORF">CKY39_23485</name>
</gene>
<dbReference type="RefSeq" id="WP_095746157.1">
    <property type="nucleotide sequence ID" value="NZ_CP023284.1"/>
</dbReference>
<dbReference type="EMBL" id="CP023284">
    <property type="protein sequence ID" value="ATA55865.1"/>
    <property type="molecule type" value="Genomic_DNA"/>
</dbReference>
<accession>A0A250DNB5</accession>
<dbReference type="Pfam" id="PF20327">
    <property type="entry name" value="DUF6622"/>
    <property type="match status" value="1"/>
</dbReference>
<sequence length="173" mass="18312">MLMQILLHTPKWVFAVFVLLAWLGGRQLVANRIGLNRVLVMPVAMAGLSFWGVVSVSGESAGALIGWAVAALLLMVLVLRRPLPATTRYDAAARQFEVAGTAVPLMLMMGIFLTKYVVGVSLALHPELRHQAAFALGVPALYGAFSGVFAARAARLWRLAAASGAMVSGARAA</sequence>
<dbReference type="AlphaFoldDB" id="A0A250DNB5"/>
<dbReference type="InterPro" id="IPR046730">
    <property type="entry name" value="DUF6622"/>
</dbReference>
<organism evidence="2 3">
    <name type="scientific">Variovorax boronicumulans</name>
    <dbReference type="NCBI Taxonomy" id="436515"/>
    <lineage>
        <taxon>Bacteria</taxon>
        <taxon>Pseudomonadati</taxon>
        <taxon>Pseudomonadota</taxon>
        <taxon>Betaproteobacteria</taxon>
        <taxon>Burkholderiales</taxon>
        <taxon>Comamonadaceae</taxon>
        <taxon>Variovorax</taxon>
    </lineage>
</organism>
<keyword evidence="1" id="KW-0812">Transmembrane</keyword>
<dbReference type="KEGG" id="vbo:CKY39_23485"/>
<evidence type="ECO:0000313" key="2">
    <source>
        <dbReference type="EMBL" id="ATA55865.1"/>
    </source>
</evidence>
<protein>
    <recommendedName>
        <fullName evidence="4">Transmembrane protein</fullName>
    </recommendedName>
</protein>
<evidence type="ECO:0008006" key="4">
    <source>
        <dbReference type="Google" id="ProtNLM"/>
    </source>
</evidence>
<feature type="transmembrane region" description="Helical" evidence="1">
    <location>
        <begin position="60"/>
        <end position="79"/>
    </location>
</feature>
<keyword evidence="1" id="KW-0472">Membrane</keyword>
<feature type="transmembrane region" description="Helical" evidence="1">
    <location>
        <begin position="12"/>
        <end position="29"/>
    </location>
</feature>
<feature type="transmembrane region" description="Helical" evidence="1">
    <location>
        <begin position="132"/>
        <end position="151"/>
    </location>
</feature>
<keyword evidence="1" id="KW-1133">Transmembrane helix</keyword>
<evidence type="ECO:0000256" key="1">
    <source>
        <dbReference type="SAM" id="Phobius"/>
    </source>
</evidence>
<reference evidence="2 3" key="1">
    <citation type="submission" date="2017-09" db="EMBL/GenBank/DDBJ databases">
        <title>The diverse metabolic capabilities of V. boronicumulans make it an excellent choice for continued studies on novel biodegradation.</title>
        <authorList>
            <person name="Sun S."/>
        </authorList>
    </citation>
    <scope>NUCLEOTIDE SEQUENCE [LARGE SCALE GENOMIC DNA]</scope>
    <source>
        <strain evidence="2 3">J1</strain>
    </source>
</reference>
<evidence type="ECO:0000313" key="3">
    <source>
        <dbReference type="Proteomes" id="UP000217154"/>
    </source>
</evidence>
<dbReference type="Proteomes" id="UP000217154">
    <property type="component" value="Chromosome"/>
</dbReference>